<dbReference type="PANTHER" id="PTHR47759">
    <property type="entry name" value="OS04G0509100 PROTEIN"/>
    <property type="match status" value="1"/>
</dbReference>
<dbReference type="Pfam" id="PF00168">
    <property type="entry name" value="C2"/>
    <property type="match status" value="1"/>
</dbReference>
<dbReference type="PROSITE" id="PS50004">
    <property type="entry name" value="C2"/>
    <property type="match status" value="1"/>
</dbReference>
<evidence type="ECO:0000259" key="2">
    <source>
        <dbReference type="PROSITE" id="PS50004"/>
    </source>
</evidence>
<evidence type="ECO:0000256" key="1">
    <source>
        <dbReference type="SAM" id="MobiDB-lite"/>
    </source>
</evidence>
<dbReference type="Pfam" id="PF01764">
    <property type="entry name" value="Lipase_3"/>
    <property type="match status" value="1"/>
</dbReference>
<reference evidence="3 4" key="1">
    <citation type="submission" date="2023-10" db="EMBL/GenBank/DDBJ databases">
        <authorList>
            <person name="Maclean D."/>
            <person name="Macfadyen A."/>
        </authorList>
    </citation>
    <scope>NUCLEOTIDE SEQUENCE [LARGE SCALE GENOMIC DNA]</scope>
</reference>
<dbReference type="Gene3D" id="3.40.50.1820">
    <property type="entry name" value="alpha/beta hydrolase"/>
    <property type="match status" value="1"/>
</dbReference>
<keyword evidence="4" id="KW-1185">Reference proteome</keyword>
<protein>
    <recommendedName>
        <fullName evidence="2">C2 domain-containing protein</fullName>
    </recommendedName>
</protein>
<organism evidence="3 4">
    <name type="scientific">Coccomyxa viridis</name>
    <dbReference type="NCBI Taxonomy" id="1274662"/>
    <lineage>
        <taxon>Eukaryota</taxon>
        <taxon>Viridiplantae</taxon>
        <taxon>Chlorophyta</taxon>
        <taxon>core chlorophytes</taxon>
        <taxon>Trebouxiophyceae</taxon>
        <taxon>Trebouxiophyceae incertae sedis</taxon>
        <taxon>Coccomyxaceae</taxon>
        <taxon>Coccomyxa</taxon>
    </lineage>
</organism>
<dbReference type="EMBL" id="CAUYUE010000014">
    <property type="protein sequence ID" value="CAK0786440.1"/>
    <property type="molecule type" value="Genomic_DNA"/>
</dbReference>
<dbReference type="Gene3D" id="2.60.40.150">
    <property type="entry name" value="C2 domain"/>
    <property type="match status" value="1"/>
</dbReference>
<dbReference type="Proteomes" id="UP001314263">
    <property type="component" value="Unassembled WGS sequence"/>
</dbReference>
<evidence type="ECO:0000313" key="3">
    <source>
        <dbReference type="EMBL" id="CAK0786440.1"/>
    </source>
</evidence>
<feature type="region of interest" description="Disordered" evidence="1">
    <location>
        <begin position="1"/>
        <end position="29"/>
    </location>
</feature>
<dbReference type="SUPFAM" id="SSF49562">
    <property type="entry name" value="C2 domain (Calcium/lipid-binding domain, CaLB)"/>
    <property type="match status" value="1"/>
</dbReference>
<dbReference type="InterPro" id="IPR029058">
    <property type="entry name" value="AB_hydrolase_fold"/>
</dbReference>
<dbReference type="CDD" id="cd00519">
    <property type="entry name" value="Lipase_3"/>
    <property type="match status" value="1"/>
</dbReference>
<dbReference type="InterPro" id="IPR000008">
    <property type="entry name" value="C2_dom"/>
</dbReference>
<dbReference type="InterPro" id="IPR035892">
    <property type="entry name" value="C2_domain_sf"/>
</dbReference>
<comment type="caution">
    <text evidence="3">The sequence shown here is derived from an EMBL/GenBank/DDBJ whole genome shotgun (WGS) entry which is preliminary data.</text>
</comment>
<proteinExistence type="predicted"/>
<dbReference type="SMART" id="SM00239">
    <property type="entry name" value="C2"/>
    <property type="match status" value="1"/>
</dbReference>
<dbReference type="GO" id="GO:0006629">
    <property type="term" value="P:lipid metabolic process"/>
    <property type="evidence" value="ECO:0007669"/>
    <property type="project" value="InterPro"/>
</dbReference>
<dbReference type="AlphaFoldDB" id="A0AAV1IK83"/>
<feature type="domain" description="C2" evidence="2">
    <location>
        <begin position="107"/>
        <end position="226"/>
    </location>
</feature>
<dbReference type="SUPFAM" id="SSF53474">
    <property type="entry name" value="alpha/beta-Hydrolases"/>
    <property type="match status" value="1"/>
</dbReference>
<dbReference type="InterPro" id="IPR002921">
    <property type="entry name" value="Fungal_lipase-type"/>
</dbReference>
<dbReference type="PANTHER" id="PTHR47759:SF2">
    <property type="entry name" value="TRIGLYCERIDE LIPASE"/>
    <property type="match status" value="1"/>
</dbReference>
<accession>A0AAV1IK83</accession>
<name>A0AAV1IK83_9CHLO</name>
<evidence type="ECO:0000313" key="4">
    <source>
        <dbReference type="Proteomes" id="UP001314263"/>
    </source>
</evidence>
<sequence length="723" mass="80954">MARLFASNEASQPRAPLPSRKCRSGAGARRFTDPLRATKKAETKIKVAARNDKRDESVSEANQVVSGRGVRVEDFDLSLACALGACSFEAYHIAYHMHGIKELHPCGAETIYMDPDYLQEIVQGLLRVHVRSAAGLQPQGDKQECNAFVTVAVGPSAGRTLAVKDSTEPQWRETLFMYVRDPDNQTLTMHVEHATKEKEDVNVLLGMSTVKDFKSLLDGEVHDLAFDLQGEGCTGEIFLSVQYEECESFEAIENTRAKAAAQFLLDDWAPESPEWYDESTATWHYDPYQQEEDHITGLKDIHGADMVQQCLSDAQGKMLTEGVDPSRGIWQSWQDLRSSSAKHWYPGEMKAVAFVFNKATSTEAWIYRNRASREAIISFRGTSDPQDMMTDACMALAAFSPGDRPDSRSPEEVADSLSQAELEQGPLGGIFKSIKGIERIRIPRLPFSKKNRKGNRTRPLASIDALRQWAKAQAVMLYGVEHDELWVHEGFHDAYQSVKPRIQDIMDEIVGECMNDPEQRPNPISKVGSQISGDADEKRWRIFVTGHSMGGAKATLCAYELAAKEWKNVPAPKVTMVSFGQPRVGNMPFARDYDEVVPDSWRIKNSNDLVSRIPSLLGYQHVGVEVQLFADGEMTISRESSDDLREGAFITDILPKIKEGAFGEDEEAKKDFEQLARQEMDVFKSMVTGQAVQEHMEDVYHDMIKGCKDNAVDGRPRIKNLEQ</sequence>
<dbReference type="CDD" id="cd00030">
    <property type="entry name" value="C2"/>
    <property type="match status" value="1"/>
</dbReference>
<gene>
    <name evidence="3" type="ORF">CVIRNUC_009653</name>
</gene>